<dbReference type="InterPro" id="IPR036390">
    <property type="entry name" value="WH_DNA-bd_sf"/>
</dbReference>
<dbReference type="Pfam" id="PF00126">
    <property type="entry name" value="HTH_1"/>
    <property type="match status" value="1"/>
</dbReference>
<dbReference type="SUPFAM" id="SSF46785">
    <property type="entry name" value="Winged helix' DNA-binding domain"/>
    <property type="match status" value="1"/>
</dbReference>
<dbReference type="PRINTS" id="PR00039">
    <property type="entry name" value="HTHLYSR"/>
</dbReference>
<dbReference type="InterPro" id="IPR058163">
    <property type="entry name" value="LysR-type_TF_proteobact-type"/>
</dbReference>
<dbReference type="Proteomes" id="UP001230207">
    <property type="component" value="Unassembled WGS sequence"/>
</dbReference>
<dbReference type="GO" id="GO:0003677">
    <property type="term" value="F:DNA binding"/>
    <property type="evidence" value="ECO:0007669"/>
    <property type="project" value="UniProtKB-KW"/>
</dbReference>
<keyword evidence="2" id="KW-0805">Transcription regulation</keyword>
<dbReference type="EMBL" id="JAUSVF010000001">
    <property type="protein sequence ID" value="MDQ0320843.1"/>
    <property type="molecule type" value="Genomic_DNA"/>
</dbReference>
<dbReference type="InterPro" id="IPR000847">
    <property type="entry name" value="LysR_HTH_N"/>
</dbReference>
<evidence type="ECO:0000256" key="2">
    <source>
        <dbReference type="ARBA" id="ARBA00023015"/>
    </source>
</evidence>
<reference evidence="6 7" key="1">
    <citation type="submission" date="2023-07" db="EMBL/GenBank/DDBJ databases">
        <title>Genomic Encyclopedia of Type Strains, Phase IV (KMG-IV): sequencing the most valuable type-strain genomes for metagenomic binning, comparative biology and taxonomic classification.</title>
        <authorList>
            <person name="Goeker M."/>
        </authorList>
    </citation>
    <scope>NUCLEOTIDE SEQUENCE [LARGE SCALE GENOMIC DNA]</scope>
    <source>
        <strain evidence="6 7">DSM 1112</strain>
    </source>
</reference>
<dbReference type="InterPro" id="IPR036388">
    <property type="entry name" value="WH-like_DNA-bd_sf"/>
</dbReference>
<proteinExistence type="inferred from homology"/>
<evidence type="ECO:0000313" key="7">
    <source>
        <dbReference type="Proteomes" id="UP001230207"/>
    </source>
</evidence>
<keyword evidence="3 6" id="KW-0238">DNA-binding</keyword>
<dbReference type="SUPFAM" id="SSF53850">
    <property type="entry name" value="Periplasmic binding protein-like II"/>
    <property type="match status" value="1"/>
</dbReference>
<dbReference type="PANTHER" id="PTHR30537">
    <property type="entry name" value="HTH-TYPE TRANSCRIPTIONAL REGULATOR"/>
    <property type="match status" value="1"/>
</dbReference>
<dbReference type="Gene3D" id="1.10.10.10">
    <property type="entry name" value="Winged helix-like DNA-binding domain superfamily/Winged helix DNA-binding domain"/>
    <property type="match status" value="1"/>
</dbReference>
<dbReference type="CDD" id="cd05466">
    <property type="entry name" value="PBP2_LTTR_substrate"/>
    <property type="match status" value="1"/>
</dbReference>
<gene>
    <name evidence="6" type="ORF">QO002_002981</name>
</gene>
<evidence type="ECO:0000256" key="3">
    <source>
        <dbReference type="ARBA" id="ARBA00023125"/>
    </source>
</evidence>
<name>A0ABU0BSA1_9HYPH</name>
<evidence type="ECO:0000256" key="4">
    <source>
        <dbReference type="ARBA" id="ARBA00023163"/>
    </source>
</evidence>
<evidence type="ECO:0000313" key="6">
    <source>
        <dbReference type="EMBL" id="MDQ0320843.1"/>
    </source>
</evidence>
<comment type="caution">
    <text evidence="6">The sequence shown here is derived from an EMBL/GenBank/DDBJ whole genome shotgun (WGS) entry which is preliminary data.</text>
</comment>
<keyword evidence="4" id="KW-0804">Transcription</keyword>
<dbReference type="PROSITE" id="PS50931">
    <property type="entry name" value="HTH_LYSR"/>
    <property type="match status" value="1"/>
</dbReference>
<evidence type="ECO:0000259" key="5">
    <source>
        <dbReference type="PROSITE" id="PS50931"/>
    </source>
</evidence>
<feature type="domain" description="HTH lysR-type" evidence="5">
    <location>
        <begin position="2"/>
        <end position="59"/>
    </location>
</feature>
<accession>A0ABU0BSA1</accession>
<protein>
    <submittedName>
        <fullName evidence="6">DNA-binding transcriptional LysR family regulator</fullName>
    </submittedName>
</protein>
<comment type="similarity">
    <text evidence="1">Belongs to the LysR transcriptional regulatory family.</text>
</comment>
<dbReference type="PANTHER" id="PTHR30537:SF3">
    <property type="entry name" value="TRANSCRIPTIONAL REGULATORY PROTEIN"/>
    <property type="match status" value="1"/>
</dbReference>
<dbReference type="InterPro" id="IPR005119">
    <property type="entry name" value="LysR_subst-bd"/>
</dbReference>
<keyword evidence="7" id="KW-1185">Reference proteome</keyword>
<dbReference type="Gene3D" id="3.40.190.290">
    <property type="match status" value="1"/>
</dbReference>
<evidence type="ECO:0000256" key="1">
    <source>
        <dbReference type="ARBA" id="ARBA00009437"/>
    </source>
</evidence>
<sequence length="298" mass="33235">MMEWSDIRLFLAIAREGTLGAAARKLGLTQPTMGRRLKTLEAAVGHVLFQRTPDGFVLTDEGTVVMGHAERMEEEALALQRQLAGTENTLSGSLRISCSDWFGIHILAPILADFRRVHTNVIVEVLTDSRLLNLARREADLVFRIKPFTEPEVISRKLLHIPYGLYVAKGSDDPSPGTGKGFSMVIMDEAFGGMPDVAWLKDRFPDAKISMRSNNRDVQARLCASGAGMAVLPRPLGDSMDVLKRVEVPNPPPGRDTWLGYHQDLRRLPRLRALTQFVGEQAQTMQRRYGEFSSLVIR</sequence>
<dbReference type="Pfam" id="PF03466">
    <property type="entry name" value="LysR_substrate"/>
    <property type="match status" value="1"/>
</dbReference>
<organism evidence="6 7">
    <name type="scientific">Pararhizobium capsulatum DSM 1112</name>
    <dbReference type="NCBI Taxonomy" id="1121113"/>
    <lineage>
        <taxon>Bacteria</taxon>
        <taxon>Pseudomonadati</taxon>
        <taxon>Pseudomonadota</taxon>
        <taxon>Alphaproteobacteria</taxon>
        <taxon>Hyphomicrobiales</taxon>
        <taxon>Rhizobiaceae</taxon>
        <taxon>Rhizobium/Agrobacterium group</taxon>
        <taxon>Pararhizobium</taxon>
    </lineage>
</organism>